<dbReference type="PANTHER" id="PTHR24015:SF1793">
    <property type="entry name" value="OS11G0109800 PROTEIN"/>
    <property type="match status" value="1"/>
</dbReference>
<dbReference type="Pfam" id="PF13041">
    <property type="entry name" value="PPR_2"/>
    <property type="match status" value="2"/>
</dbReference>
<evidence type="ECO:0000313" key="3">
    <source>
        <dbReference type="EMBL" id="CAK9315115.1"/>
    </source>
</evidence>
<dbReference type="InterPro" id="IPR046960">
    <property type="entry name" value="PPR_At4g14850-like_plant"/>
</dbReference>
<dbReference type="EMBL" id="OZ021736">
    <property type="protein sequence ID" value="CAK9315115.1"/>
    <property type="molecule type" value="Genomic_DNA"/>
</dbReference>
<feature type="repeat" description="PPR" evidence="2">
    <location>
        <begin position="306"/>
        <end position="340"/>
    </location>
</feature>
<evidence type="ECO:0008006" key="5">
    <source>
        <dbReference type="Google" id="ProtNLM"/>
    </source>
</evidence>
<dbReference type="Gene3D" id="1.25.40.10">
    <property type="entry name" value="Tetratricopeptide repeat domain"/>
    <property type="match status" value="6"/>
</dbReference>
<reference evidence="3 4" key="1">
    <citation type="submission" date="2024-03" db="EMBL/GenBank/DDBJ databases">
        <authorList>
            <person name="Gkanogiannis A."/>
            <person name="Becerra Lopez-Lavalle L."/>
        </authorList>
    </citation>
    <scope>NUCLEOTIDE SEQUENCE [LARGE SCALE GENOMIC DNA]</scope>
</reference>
<keyword evidence="1" id="KW-0677">Repeat</keyword>
<feature type="repeat" description="PPR" evidence="2">
    <location>
        <begin position="74"/>
        <end position="108"/>
    </location>
</feature>
<evidence type="ECO:0000256" key="1">
    <source>
        <dbReference type="ARBA" id="ARBA00022737"/>
    </source>
</evidence>
<dbReference type="Proteomes" id="UP001642487">
    <property type="component" value="Chromosome 2"/>
</dbReference>
<evidence type="ECO:0000313" key="4">
    <source>
        <dbReference type="Proteomes" id="UP001642487"/>
    </source>
</evidence>
<dbReference type="Pfam" id="PF01535">
    <property type="entry name" value="PPR"/>
    <property type="match status" value="3"/>
</dbReference>
<organism evidence="3 4">
    <name type="scientific">Citrullus colocynthis</name>
    <name type="common">colocynth</name>
    <dbReference type="NCBI Taxonomy" id="252529"/>
    <lineage>
        <taxon>Eukaryota</taxon>
        <taxon>Viridiplantae</taxon>
        <taxon>Streptophyta</taxon>
        <taxon>Embryophyta</taxon>
        <taxon>Tracheophyta</taxon>
        <taxon>Spermatophyta</taxon>
        <taxon>Magnoliopsida</taxon>
        <taxon>eudicotyledons</taxon>
        <taxon>Gunneridae</taxon>
        <taxon>Pentapetalae</taxon>
        <taxon>rosids</taxon>
        <taxon>fabids</taxon>
        <taxon>Cucurbitales</taxon>
        <taxon>Cucurbitaceae</taxon>
        <taxon>Benincaseae</taxon>
        <taxon>Citrullus</taxon>
    </lineage>
</organism>
<dbReference type="InterPro" id="IPR046848">
    <property type="entry name" value="E_motif"/>
</dbReference>
<dbReference type="NCBIfam" id="TIGR00756">
    <property type="entry name" value="PPR"/>
    <property type="match status" value="1"/>
</dbReference>
<dbReference type="InterPro" id="IPR002885">
    <property type="entry name" value="PPR_rpt"/>
</dbReference>
<dbReference type="PANTHER" id="PTHR24015">
    <property type="entry name" value="OS07G0578800 PROTEIN-RELATED"/>
    <property type="match status" value="1"/>
</dbReference>
<dbReference type="Pfam" id="PF13812">
    <property type="entry name" value="PPR_3"/>
    <property type="match status" value="1"/>
</dbReference>
<name>A0ABP0Y5X4_9ROSI</name>
<proteinExistence type="predicted"/>
<dbReference type="PROSITE" id="PS51375">
    <property type="entry name" value="PPR"/>
    <property type="match status" value="3"/>
</dbReference>
<evidence type="ECO:0000256" key="2">
    <source>
        <dbReference type="PROSITE-ProRule" id="PRU00708"/>
    </source>
</evidence>
<feature type="repeat" description="PPR" evidence="2">
    <location>
        <begin position="610"/>
        <end position="644"/>
    </location>
</feature>
<dbReference type="Pfam" id="PF20431">
    <property type="entry name" value="E_motif"/>
    <property type="match status" value="1"/>
</dbReference>
<protein>
    <recommendedName>
        <fullName evidence="5">Pentatricopeptide repeat-containing protein</fullName>
    </recommendedName>
</protein>
<dbReference type="InterPro" id="IPR011990">
    <property type="entry name" value="TPR-like_helical_dom_sf"/>
</dbReference>
<sequence>MKTSSLGTGLVLLTNRVLNFHSFFERFLSYSHNISVGRDPKTIATALSLSENANSWILGAQIHDHMCKLGFTYDTFSMNNLLKMYCRCGFMCEAFKVFEEMPQRNVVSWSLIISGAAENGEFELCLGSFLDMMRDGLVPNEFTLGSVMKACADVGACGFGWGVHCLSWKLGIEQNIFVGGSTLNMYARLGDISSAELVFEWMEKVDVGCWNAMIGGYTNCGLGFEALSAVSLLNSKGIKMDKFTIVSAIKACSLIRDFDSGKELHGFILRRGLTSTAAMNALMDMYFINDRKNSALKTFNSMQSRDIISWNTVFGGFSDENDAKEIVDFFHKFMLEGMKPNHITFSVLFRQCGVLLDFKIGFQFFSLAVQLGFLDESSVLSSMISMFSQCGLMEMVHSVFDSLVFKPISAWNQIILAYSSNSFDMEAFKTFSNLLRYGVEANEYTYSIIIETACRSENPWMCRQLHCASLKAGFGSHKYVSCSLIKCYILIGLLESSFEILNQLEIVDMATWGAVISALVHQNHIYEAIIFLNILMESGEKPNKFIFSSILNGCSSRAAYHQTKAIHSLVEKMGFGLHVYVASAIIDAYAKCGDIGSARRAFEQSCRSNDIIVYNSMMMAYAHHGLAWEAIQIFEKVRIAKVQPSQATFVSVISACGHIGLVEQGHSLFQTMKSDYNITPSRDNYGCLVDMLSRNGFLYDARYIIESMPFSPWPAILRSLLSGCRIYGNRELGQWTAEKLLSLAPQNDAAYVLLSKVYSEGNSWEDAAKIRKGMTDRKVLKDPGYSRVEI</sequence>
<keyword evidence="4" id="KW-1185">Reference proteome</keyword>
<gene>
    <name evidence="3" type="ORF">CITCOLO1_LOCUS6895</name>
</gene>
<accession>A0ABP0Y5X4</accession>